<name>A0ABR3W6G9_9PEZI</name>
<dbReference type="InterPro" id="IPR036390">
    <property type="entry name" value="WH_DNA-bd_sf"/>
</dbReference>
<evidence type="ECO:0000256" key="1">
    <source>
        <dbReference type="ARBA" id="ARBA00022741"/>
    </source>
</evidence>
<evidence type="ECO:0000259" key="6">
    <source>
        <dbReference type="Pfam" id="PF20470"/>
    </source>
</evidence>
<accession>A0ABR3W6G9</accession>
<dbReference type="Gene3D" id="1.10.3380.20">
    <property type="match status" value="1"/>
</dbReference>
<dbReference type="InterPro" id="IPR050474">
    <property type="entry name" value="Hel308_SKI2-like"/>
</dbReference>
<evidence type="ECO:0000313" key="9">
    <source>
        <dbReference type="Proteomes" id="UP001586593"/>
    </source>
</evidence>
<dbReference type="SUPFAM" id="SSF46785">
    <property type="entry name" value="Winged helix' DNA-binding domain"/>
    <property type="match status" value="1"/>
</dbReference>
<dbReference type="PANTHER" id="PTHR47961">
    <property type="entry name" value="DNA POLYMERASE THETA, PUTATIVE (AFU_ORTHOLOGUE AFUA_1G05260)-RELATED"/>
    <property type="match status" value="1"/>
</dbReference>
<keyword evidence="2" id="KW-0378">Hydrolase</keyword>
<dbReference type="SUPFAM" id="SSF52540">
    <property type="entry name" value="P-loop containing nucleoside triphosphate hydrolases"/>
    <property type="match status" value="1"/>
</dbReference>
<dbReference type="InterPro" id="IPR048960">
    <property type="entry name" value="POLQ-like_helical"/>
</dbReference>
<evidence type="ECO:0000259" key="7">
    <source>
        <dbReference type="Pfam" id="PF21099"/>
    </source>
</evidence>
<reference evidence="8 9" key="1">
    <citation type="journal article" date="2024" name="Commun. Biol.">
        <title>Comparative genomic analysis of thermophilic fungi reveals convergent evolutionary adaptations and gene losses.</title>
        <authorList>
            <person name="Steindorff A.S."/>
            <person name="Aguilar-Pontes M.V."/>
            <person name="Robinson A.J."/>
            <person name="Andreopoulos B."/>
            <person name="LaButti K."/>
            <person name="Kuo A."/>
            <person name="Mondo S."/>
            <person name="Riley R."/>
            <person name="Otillar R."/>
            <person name="Haridas S."/>
            <person name="Lipzen A."/>
            <person name="Grimwood J."/>
            <person name="Schmutz J."/>
            <person name="Clum A."/>
            <person name="Reid I.D."/>
            <person name="Moisan M.C."/>
            <person name="Butler G."/>
            <person name="Nguyen T.T.M."/>
            <person name="Dewar K."/>
            <person name="Conant G."/>
            <person name="Drula E."/>
            <person name="Henrissat B."/>
            <person name="Hansel C."/>
            <person name="Singer S."/>
            <person name="Hutchinson M.I."/>
            <person name="de Vries R.P."/>
            <person name="Natvig D.O."/>
            <person name="Powell A.J."/>
            <person name="Tsang A."/>
            <person name="Grigoriev I.V."/>
        </authorList>
    </citation>
    <scope>NUCLEOTIDE SEQUENCE [LARGE SCALE GENOMIC DNA]</scope>
    <source>
        <strain evidence="8 9">ATCC 24622</strain>
    </source>
</reference>
<feature type="domain" description="DNA polymerase theta-like helix-turn-helix" evidence="6">
    <location>
        <begin position="27"/>
        <end position="117"/>
    </location>
</feature>
<evidence type="ECO:0000256" key="2">
    <source>
        <dbReference type="ARBA" id="ARBA00022801"/>
    </source>
</evidence>
<dbReference type="Proteomes" id="UP001586593">
    <property type="component" value="Unassembled WGS sequence"/>
</dbReference>
<dbReference type="InterPro" id="IPR027417">
    <property type="entry name" value="P-loop_NTPase"/>
</dbReference>
<dbReference type="Pfam" id="PF21099">
    <property type="entry name" value="POLQ_helical"/>
    <property type="match status" value="1"/>
</dbReference>
<gene>
    <name evidence="8" type="ORF">VTK73DRAFT_8863</name>
</gene>
<evidence type="ECO:0000256" key="5">
    <source>
        <dbReference type="ARBA" id="ARBA00048988"/>
    </source>
</evidence>
<proteinExistence type="predicted"/>
<protein>
    <submittedName>
        <fullName evidence="8">Uncharacterized protein</fullName>
    </submittedName>
</protein>
<keyword evidence="9" id="KW-1185">Reference proteome</keyword>
<comment type="caution">
    <text evidence="8">The sequence shown here is derived from an EMBL/GenBank/DDBJ whole genome shotgun (WGS) entry which is preliminary data.</text>
</comment>
<organism evidence="8 9">
    <name type="scientific">Phialemonium thermophilum</name>
    <dbReference type="NCBI Taxonomy" id="223376"/>
    <lineage>
        <taxon>Eukaryota</taxon>
        <taxon>Fungi</taxon>
        <taxon>Dikarya</taxon>
        <taxon>Ascomycota</taxon>
        <taxon>Pezizomycotina</taxon>
        <taxon>Sordariomycetes</taxon>
        <taxon>Sordariomycetidae</taxon>
        <taxon>Cephalothecales</taxon>
        <taxon>Cephalothecaceae</taxon>
        <taxon>Phialemonium</taxon>
    </lineage>
</organism>
<sequence>MGRDLVSPSMLRQMRGRAGRKGKDEVGETYLCCRENDLEDVLDLMQADLPVLSSCLISEKRRIRRALLEVIAIRLATSRESLEEYIWKTMLAYSAEAASIREHVETSLSELQSAGFVVAADESAGGFEATRLGKAVVAASLDPEDGTFVHAELRSALQALVMDGEMHVLYHFTPIQDLGGVVINWRVFWSEMEGLDESGLRTMRLLGLKPSAVSSLVSGGNLKESTPEEKTTALRYRRFYLALQLRDLCDEVPIYRVAQKYHSPRGAVQTLAQTCQGFAAGMIKFCEHMGWGAMAAVLDHFSDRLTAGARSDLLALAKITFVKSRTA</sequence>
<comment type="catalytic activity">
    <reaction evidence="5">
        <text>ATP + H2O = ADP + phosphate + H(+)</text>
        <dbReference type="Rhea" id="RHEA:13065"/>
        <dbReference type="ChEBI" id="CHEBI:15377"/>
        <dbReference type="ChEBI" id="CHEBI:15378"/>
        <dbReference type="ChEBI" id="CHEBI:30616"/>
        <dbReference type="ChEBI" id="CHEBI:43474"/>
        <dbReference type="ChEBI" id="CHEBI:456216"/>
        <dbReference type="EC" id="5.6.2.4"/>
    </reaction>
</comment>
<dbReference type="PANTHER" id="PTHR47961:SF6">
    <property type="entry name" value="DNA-DIRECTED DNA POLYMERASE"/>
    <property type="match status" value="1"/>
</dbReference>
<keyword evidence="3" id="KW-0347">Helicase</keyword>
<dbReference type="InterPro" id="IPR046931">
    <property type="entry name" value="HTH_61"/>
</dbReference>
<dbReference type="Gene3D" id="3.40.50.300">
    <property type="entry name" value="P-loop containing nucleotide triphosphate hydrolases"/>
    <property type="match status" value="1"/>
</dbReference>
<dbReference type="Pfam" id="PF20470">
    <property type="entry name" value="HTH_61"/>
    <property type="match status" value="1"/>
</dbReference>
<keyword evidence="4" id="KW-0067">ATP-binding</keyword>
<evidence type="ECO:0000256" key="4">
    <source>
        <dbReference type="ARBA" id="ARBA00022840"/>
    </source>
</evidence>
<feature type="domain" description="POLQ-like helical" evidence="7">
    <location>
        <begin position="143"/>
        <end position="305"/>
    </location>
</feature>
<evidence type="ECO:0000256" key="3">
    <source>
        <dbReference type="ARBA" id="ARBA00022806"/>
    </source>
</evidence>
<dbReference type="EMBL" id="JAZHXJ010000682">
    <property type="protein sequence ID" value="KAL1853973.1"/>
    <property type="molecule type" value="Genomic_DNA"/>
</dbReference>
<keyword evidence="1" id="KW-0547">Nucleotide-binding</keyword>
<dbReference type="SUPFAM" id="SSF158702">
    <property type="entry name" value="Sec63 N-terminal domain-like"/>
    <property type="match status" value="1"/>
</dbReference>
<evidence type="ECO:0000313" key="8">
    <source>
        <dbReference type="EMBL" id="KAL1853973.1"/>
    </source>
</evidence>